<feature type="domain" description="Methyl-accepting transducer" evidence="6">
    <location>
        <begin position="207"/>
        <end position="443"/>
    </location>
</feature>
<evidence type="ECO:0000313" key="8">
    <source>
        <dbReference type="EMBL" id="GAA4493952.1"/>
    </source>
</evidence>
<dbReference type="Proteomes" id="UP001501321">
    <property type="component" value="Unassembled WGS sequence"/>
</dbReference>
<evidence type="ECO:0000259" key="7">
    <source>
        <dbReference type="PROSITE" id="PS50885"/>
    </source>
</evidence>
<dbReference type="CDD" id="cd11386">
    <property type="entry name" value="MCP_signal"/>
    <property type="match status" value="1"/>
</dbReference>
<evidence type="ECO:0000256" key="3">
    <source>
        <dbReference type="ARBA" id="ARBA00029447"/>
    </source>
</evidence>
<accession>A0ABP8PXP5</accession>
<comment type="subcellular location">
    <subcellularLocation>
        <location evidence="1">Membrane</location>
    </subcellularLocation>
</comment>
<dbReference type="EMBL" id="BAABFC010000001">
    <property type="protein sequence ID" value="GAA4493952.1"/>
    <property type="molecule type" value="Genomic_DNA"/>
</dbReference>
<dbReference type="Gene3D" id="1.10.287.950">
    <property type="entry name" value="Methyl-accepting chemotaxis protein"/>
    <property type="match status" value="1"/>
</dbReference>
<evidence type="ECO:0000259" key="6">
    <source>
        <dbReference type="PROSITE" id="PS50111"/>
    </source>
</evidence>
<dbReference type="SMART" id="SM00283">
    <property type="entry name" value="MA"/>
    <property type="match status" value="1"/>
</dbReference>
<feature type="domain" description="HAMP" evidence="7">
    <location>
        <begin position="149"/>
        <end position="202"/>
    </location>
</feature>
<gene>
    <name evidence="8" type="ORF">GCM10023095_04940</name>
</gene>
<evidence type="ECO:0000256" key="5">
    <source>
        <dbReference type="SAM" id="Phobius"/>
    </source>
</evidence>
<sequence length="479" mass="52041">MIKKPKMKWLHPLLTRLTIAEKFWLIFWLPLLVLVLVMGVTLANNQQLRDADDYAALVGQVELAAKLIGTEGELAGKLPANLSLSKTGAPGKLEEGDLLRYTAQSPSGQYVTGTLDLSQSSLWAHQGSTLFVLLLAVLIMGPITLLLGQYMRHSLYDLISALQRLSEGDMRVRMALPAARDEFTVVAGYLDQVAERQQRTLHRVNDSAEALEMFADEFRDAAAEGQGIAQSQRQYLDSLATAMEQMTAAIREVARNANDTSTQTRLSSEEATQGASRVNLTIDSIQTLADEISHASSAVEQLTSRANKINEVVTVINAISGQTNLLALNAAIEAARAGEQGRGFAVVADEVRTLAGRTQQATVEIQQMIEELQSGTSDLNNIMEKTVVKAAESRELISTVGHDIERIASYSESVFEMSAQIATSSEQQSSVAADIAQNLEEVRSQSMQVEESTASTVAGTQNLMVTARELTQLLHGLKL</sequence>
<dbReference type="InterPro" id="IPR004089">
    <property type="entry name" value="MCPsignal_dom"/>
</dbReference>
<comment type="caution">
    <text evidence="8">The sequence shown here is derived from an EMBL/GenBank/DDBJ whole genome shotgun (WGS) entry which is preliminary data.</text>
</comment>
<evidence type="ECO:0000256" key="1">
    <source>
        <dbReference type="ARBA" id="ARBA00004370"/>
    </source>
</evidence>
<dbReference type="PROSITE" id="PS50111">
    <property type="entry name" value="CHEMOTAXIS_TRANSDUC_2"/>
    <property type="match status" value="1"/>
</dbReference>
<protein>
    <submittedName>
        <fullName evidence="8">Methyl-accepting chemotaxis protein</fullName>
    </submittedName>
</protein>
<keyword evidence="5" id="KW-0472">Membrane</keyword>
<evidence type="ECO:0000313" key="9">
    <source>
        <dbReference type="Proteomes" id="UP001501321"/>
    </source>
</evidence>
<dbReference type="InterPro" id="IPR004090">
    <property type="entry name" value="Chemotax_Me-accpt_rcpt"/>
</dbReference>
<feature type="transmembrane region" description="Helical" evidence="5">
    <location>
        <begin position="23"/>
        <end position="43"/>
    </location>
</feature>
<dbReference type="InterPro" id="IPR003660">
    <property type="entry name" value="HAMP_dom"/>
</dbReference>
<keyword evidence="5" id="KW-0812">Transmembrane</keyword>
<organism evidence="8 9">
    <name type="scientific">Pseudaeromonas paramecii</name>
    <dbReference type="NCBI Taxonomy" id="2138166"/>
    <lineage>
        <taxon>Bacteria</taxon>
        <taxon>Pseudomonadati</taxon>
        <taxon>Pseudomonadota</taxon>
        <taxon>Gammaproteobacteria</taxon>
        <taxon>Aeromonadales</taxon>
        <taxon>Aeromonadaceae</taxon>
        <taxon>Pseudaeromonas</taxon>
    </lineage>
</organism>
<dbReference type="Pfam" id="PF00015">
    <property type="entry name" value="MCPsignal"/>
    <property type="match status" value="1"/>
</dbReference>
<evidence type="ECO:0000256" key="4">
    <source>
        <dbReference type="PROSITE-ProRule" id="PRU00284"/>
    </source>
</evidence>
<keyword evidence="2 4" id="KW-0807">Transducer</keyword>
<dbReference type="PRINTS" id="PR00260">
    <property type="entry name" value="CHEMTRNSDUCR"/>
</dbReference>
<feature type="transmembrane region" description="Helical" evidence="5">
    <location>
        <begin position="130"/>
        <end position="148"/>
    </location>
</feature>
<keyword evidence="9" id="KW-1185">Reference proteome</keyword>
<dbReference type="PROSITE" id="PS50885">
    <property type="entry name" value="HAMP"/>
    <property type="match status" value="1"/>
</dbReference>
<evidence type="ECO:0000256" key="2">
    <source>
        <dbReference type="ARBA" id="ARBA00023224"/>
    </source>
</evidence>
<dbReference type="PANTHER" id="PTHR32089">
    <property type="entry name" value="METHYL-ACCEPTING CHEMOTAXIS PROTEIN MCPB"/>
    <property type="match status" value="1"/>
</dbReference>
<reference evidence="9" key="1">
    <citation type="journal article" date="2019" name="Int. J. Syst. Evol. Microbiol.">
        <title>The Global Catalogue of Microorganisms (GCM) 10K type strain sequencing project: providing services to taxonomists for standard genome sequencing and annotation.</title>
        <authorList>
            <consortium name="The Broad Institute Genomics Platform"/>
            <consortium name="The Broad Institute Genome Sequencing Center for Infectious Disease"/>
            <person name="Wu L."/>
            <person name="Ma J."/>
        </authorList>
    </citation>
    <scope>NUCLEOTIDE SEQUENCE [LARGE SCALE GENOMIC DNA]</scope>
    <source>
        <strain evidence="9">JCM 32226</strain>
    </source>
</reference>
<comment type="similarity">
    <text evidence="3">Belongs to the methyl-accepting chemotaxis (MCP) protein family.</text>
</comment>
<name>A0ABP8PXP5_9GAMM</name>
<proteinExistence type="inferred from homology"/>
<keyword evidence="5" id="KW-1133">Transmembrane helix</keyword>
<dbReference type="PANTHER" id="PTHR32089:SF65">
    <property type="entry name" value="CHEMOTAXIS SIGNAL TRANSDUCTION SYSTEM METHYL ACCEPTING SENSORY TRANSDUCER"/>
    <property type="match status" value="1"/>
</dbReference>
<dbReference type="SUPFAM" id="SSF58104">
    <property type="entry name" value="Methyl-accepting chemotaxis protein (MCP) signaling domain"/>
    <property type="match status" value="1"/>
</dbReference>